<name>A0AAV6TV24_9ARAC</name>
<sequence>MDHDVGFVNLVQKKTAQWLAEECPQIKTKNEINLQRKKLEERFLAARTIPGTRSFHNYKPLSSDSLELRRVTCSNLPSLVFSFDKNVSQWSCIRPQPNAYVAAVYDEKWYFALVKNVCDDEEDAELLFLHPPGPAVSFFWPYREDCCMVPLENILCVVGVPESTSLGRRENAKRRLGQREL</sequence>
<reference evidence="1 2" key="1">
    <citation type="journal article" date="2022" name="Nat. Ecol. Evol.">
        <title>A masculinizing supergene underlies an exaggerated male reproductive morph in a spider.</title>
        <authorList>
            <person name="Hendrickx F."/>
            <person name="De Corte Z."/>
            <person name="Sonet G."/>
            <person name="Van Belleghem S.M."/>
            <person name="Kostlbacher S."/>
            <person name="Vangestel C."/>
        </authorList>
    </citation>
    <scope>NUCLEOTIDE SEQUENCE [LARGE SCALE GENOMIC DNA]</scope>
    <source>
        <strain evidence="1">W744_W776</strain>
    </source>
</reference>
<protein>
    <submittedName>
        <fullName evidence="1">Uncharacterized protein</fullName>
    </submittedName>
</protein>
<evidence type="ECO:0000313" key="1">
    <source>
        <dbReference type="EMBL" id="KAG8175598.1"/>
    </source>
</evidence>
<gene>
    <name evidence="1" type="ORF">JTE90_019410</name>
</gene>
<dbReference type="Proteomes" id="UP000827092">
    <property type="component" value="Unassembled WGS sequence"/>
</dbReference>
<proteinExistence type="predicted"/>
<dbReference type="AlphaFoldDB" id="A0AAV6TV24"/>
<comment type="caution">
    <text evidence="1">The sequence shown here is derived from an EMBL/GenBank/DDBJ whole genome shotgun (WGS) entry which is preliminary data.</text>
</comment>
<keyword evidence="2" id="KW-1185">Reference proteome</keyword>
<accession>A0AAV6TV24</accession>
<dbReference type="EMBL" id="JAFNEN010000980">
    <property type="protein sequence ID" value="KAG8175598.1"/>
    <property type="molecule type" value="Genomic_DNA"/>
</dbReference>
<organism evidence="1 2">
    <name type="scientific">Oedothorax gibbosus</name>
    <dbReference type="NCBI Taxonomy" id="931172"/>
    <lineage>
        <taxon>Eukaryota</taxon>
        <taxon>Metazoa</taxon>
        <taxon>Ecdysozoa</taxon>
        <taxon>Arthropoda</taxon>
        <taxon>Chelicerata</taxon>
        <taxon>Arachnida</taxon>
        <taxon>Araneae</taxon>
        <taxon>Araneomorphae</taxon>
        <taxon>Entelegynae</taxon>
        <taxon>Araneoidea</taxon>
        <taxon>Linyphiidae</taxon>
        <taxon>Erigoninae</taxon>
        <taxon>Oedothorax</taxon>
    </lineage>
</organism>
<evidence type="ECO:0000313" key="2">
    <source>
        <dbReference type="Proteomes" id="UP000827092"/>
    </source>
</evidence>